<sequence>MRTFTHRYGSDITRDQFNLIRADLEDARKHTAPRQIDLYDVFCAMLYTMKNGCTWRDLPSDFPKWQTVYYYWVLWTKQENPIEMALLTRVLKKLSLSYDLAKAGQLELRS</sequence>
<gene>
    <name evidence="2" type="ORF">Lpp41_16665</name>
</gene>
<reference evidence="2 3" key="1">
    <citation type="journal article" date="2013" name="PLoS ONE">
        <title>Lactobacillus paracasei comparative genomics: towards species pan-genome definition and exploitation of diversity.</title>
        <authorList>
            <person name="Smokvina T."/>
            <person name="Wels M."/>
            <person name="Polka J."/>
            <person name="Chervaux C."/>
            <person name="Brisse S."/>
            <person name="Boekhorst J."/>
            <person name="van Hylckama Vlieg J.E."/>
            <person name="Siezen R.J."/>
        </authorList>
    </citation>
    <scope>NUCLEOTIDE SEQUENCE [LARGE SCALE GENOMIC DNA]</scope>
    <source>
        <strain evidence="2 3">Lpp41</strain>
    </source>
</reference>
<organism evidence="2 3">
    <name type="scientific">Lacticaseibacillus paracasei subsp. paracasei Lpp41</name>
    <dbReference type="NCBI Taxonomy" id="1256208"/>
    <lineage>
        <taxon>Bacteria</taxon>
        <taxon>Bacillati</taxon>
        <taxon>Bacillota</taxon>
        <taxon>Bacilli</taxon>
        <taxon>Lactobacillales</taxon>
        <taxon>Lactobacillaceae</taxon>
        <taxon>Lacticaseibacillus</taxon>
    </lineage>
</organism>
<dbReference type="PANTHER" id="PTHR30007:SF0">
    <property type="entry name" value="TRANSPOSASE"/>
    <property type="match status" value="1"/>
</dbReference>
<accession>A0A829H2V0</accession>
<evidence type="ECO:0000259" key="1">
    <source>
        <dbReference type="Pfam" id="PF13340"/>
    </source>
</evidence>
<dbReference type="Proteomes" id="UP000014244">
    <property type="component" value="Unassembled WGS sequence"/>
</dbReference>
<proteinExistence type="predicted"/>
<dbReference type="EMBL" id="ANKE01000802">
    <property type="protein sequence ID" value="EPC69806.1"/>
    <property type="molecule type" value="Genomic_DNA"/>
</dbReference>
<dbReference type="AlphaFoldDB" id="A0A829H2V0"/>
<feature type="domain" description="Insertion element IS402-like" evidence="1">
    <location>
        <begin position="12"/>
        <end position="78"/>
    </location>
</feature>
<evidence type="ECO:0000313" key="2">
    <source>
        <dbReference type="EMBL" id="EPC69806.1"/>
    </source>
</evidence>
<dbReference type="InterPro" id="IPR025161">
    <property type="entry name" value="IS402-like_dom"/>
</dbReference>
<evidence type="ECO:0000313" key="3">
    <source>
        <dbReference type="Proteomes" id="UP000014244"/>
    </source>
</evidence>
<dbReference type="PANTHER" id="PTHR30007">
    <property type="entry name" value="PHP DOMAIN PROTEIN"/>
    <property type="match status" value="1"/>
</dbReference>
<protein>
    <submittedName>
        <fullName evidence="2">Transposase, tnp4</fullName>
    </submittedName>
</protein>
<name>A0A829H2V0_LACPA</name>
<comment type="caution">
    <text evidence="2">The sequence shown here is derived from an EMBL/GenBank/DDBJ whole genome shotgun (WGS) entry which is preliminary data.</text>
</comment>
<dbReference type="Pfam" id="PF13340">
    <property type="entry name" value="DUF4096"/>
    <property type="match status" value="1"/>
</dbReference>